<gene>
    <name evidence="2" type="ORF">LPB303_08205</name>
</gene>
<name>A0A176TD68_9FLAO</name>
<reference evidence="2 3" key="1">
    <citation type="submission" date="2016-02" db="EMBL/GenBank/DDBJ databases">
        <title>Draft genome sequence of Polaribacter atrinae KACC17473.</title>
        <authorList>
            <person name="Shin S.-K."/>
            <person name="Yi H."/>
        </authorList>
    </citation>
    <scope>NUCLEOTIDE SEQUENCE [LARGE SCALE GENOMIC DNA]</scope>
    <source>
        <strain evidence="2 3">KACC 17473</strain>
    </source>
</reference>
<evidence type="ECO:0000313" key="3">
    <source>
        <dbReference type="Proteomes" id="UP000076923"/>
    </source>
</evidence>
<keyword evidence="1" id="KW-0472">Membrane</keyword>
<dbReference type="Proteomes" id="UP000076923">
    <property type="component" value="Unassembled WGS sequence"/>
</dbReference>
<keyword evidence="1" id="KW-0812">Transmembrane</keyword>
<feature type="transmembrane region" description="Helical" evidence="1">
    <location>
        <begin position="41"/>
        <end position="66"/>
    </location>
</feature>
<protein>
    <submittedName>
        <fullName evidence="2">Uncharacterized protein</fullName>
    </submittedName>
</protein>
<dbReference type="STRING" id="1333662.LPB303_08205"/>
<sequence>MKNNLSKILNIFIAVIAVIGAFLFVNIFMTDEGDTAALSGSVGSIVTFSTILLYFAVGATLLLSLFSLFTNPENLKKTLLGVAALGVVLVFAYFLADSNAVLDTQGKVLVGGEAGASSNQWVGTGIWYSVCLGLVASLFFVYDLVKGLIKS</sequence>
<feature type="transmembrane region" description="Helical" evidence="1">
    <location>
        <begin position="9"/>
        <end position="29"/>
    </location>
</feature>
<feature type="transmembrane region" description="Helical" evidence="1">
    <location>
        <begin position="126"/>
        <end position="145"/>
    </location>
</feature>
<dbReference type="OrthoDB" id="1202461at2"/>
<evidence type="ECO:0000313" key="2">
    <source>
        <dbReference type="EMBL" id="OAD45366.1"/>
    </source>
</evidence>
<dbReference type="EMBL" id="LVWE01000029">
    <property type="protein sequence ID" value="OAD45366.1"/>
    <property type="molecule type" value="Genomic_DNA"/>
</dbReference>
<keyword evidence="1" id="KW-1133">Transmembrane helix</keyword>
<accession>A0A176TD68</accession>
<dbReference type="RefSeq" id="WP_068449544.1">
    <property type="nucleotide sequence ID" value="NZ_CP150660.1"/>
</dbReference>
<feature type="transmembrane region" description="Helical" evidence="1">
    <location>
        <begin position="78"/>
        <end position="96"/>
    </location>
</feature>
<keyword evidence="3" id="KW-1185">Reference proteome</keyword>
<proteinExistence type="predicted"/>
<comment type="caution">
    <text evidence="2">The sequence shown here is derived from an EMBL/GenBank/DDBJ whole genome shotgun (WGS) entry which is preliminary data.</text>
</comment>
<evidence type="ECO:0000256" key="1">
    <source>
        <dbReference type="SAM" id="Phobius"/>
    </source>
</evidence>
<dbReference type="AlphaFoldDB" id="A0A176TD68"/>
<organism evidence="2 3">
    <name type="scientific">Polaribacter atrinae</name>
    <dbReference type="NCBI Taxonomy" id="1333662"/>
    <lineage>
        <taxon>Bacteria</taxon>
        <taxon>Pseudomonadati</taxon>
        <taxon>Bacteroidota</taxon>
        <taxon>Flavobacteriia</taxon>
        <taxon>Flavobacteriales</taxon>
        <taxon>Flavobacteriaceae</taxon>
    </lineage>
</organism>